<reference evidence="2 3" key="1">
    <citation type="journal article" date="2013" name="Biodegradation">
        <title>Quantitative proteomic analysis of ibuprofen-degrading Patulibacter sp. strain I11.</title>
        <authorList>
            <person name="Almeida B."/>
            <person name="Kjeldal H."/>
            <person name="Lolas I."/>
            <person name="Knudsen A.D."/>
            <person name="Carvalho G."/>
            <person name="Nielsen K.L."/>
            <person name="Barreto Crespo M.T."/>
            <person name="Stensballe A."/>
            <person name="Nielsen J.L."/>
        </authorList>
    </citation>
    <scope>NUCLEOTIDE SEQUENCE [LARGE SCALE GENOMIC DNA]</scope>
    <source>
        <strain evidence="2 3">I11</strain>
    </source>
</reference>
<dbReference type="EMBL" id="AGUD01000019">
    <property type="protein sequence ID" value="EHN12569.1"/>
    <property type="molecule type" value="Genomic_DNA"/>
</dbReference>
<gene>
    <name evidence="2" type="ORF">PAI11_05920</name>
</gene>
<dbReference type="InterPro" id="IPR050583">
    <property type="entry name" value="Mycobacterial_A85_antigen"/>
</dbReference>
<evidence type="ECO:0000256" key="1">
    <source>
        <dbReference type="SAM" id="SignalP"/>
    </source>
</evidence>
<dbReference type="OrthoDB" id="4527292at2"/>
<dbReference type="SUPFAM" id="SSF53474">
    <property type="entry name" value="alpha/beta-Hydrolases"/>
    <property type="match status" value="1"/>
</dbReference>
<keyword evidence="3" id="KW-1185">Reference proteome</keyword>
<dbReference type="AlphaFoldDB" id="H0E1D0"/>
<evidence type="ECO:0000313" key="2">
    <source>
        <dbReference type="EMBL" id="EHN12569.1"/>
    </source>
</evidence>
<dbReference type="Gene3D" id="3.40.50.1820">
    <property type="entry name" value="alpha/beta hydrolase"/>
    <property type="match status" value="1"/>
</dbReference>
<feature type="signal peptide" evidence="1">
    <location>
        <begin position="1"/>
        <end position="22"/>
    </location>
</feature>
<dbReference type="InterPro" id="IPR000801">
    <property type="entry name" value="Esterase-like"/>
</dbReference>
<sequence length="557" mass="58555">MRRATAVAVAAAAALGVGPAVGSAAADGAGAGAAVAAVRDGDGLRIVSRRALDDRQLDLRVATSALRQPVDVRVLLPDGYARHPDRRYPVLYLFHGTSGRASDWVKAGDVEATTAGRPVIVVMPDAGYDGDGGGWFADWFNGGRGGPPKWETFHIGQLVPWVDGNLRTIADRRGRAVAGLSQGGFGAMTYAARHPDMFSSVASFSGAPEITRDPVVSLGAMGIVEAITVGLDQQPYGSIFGDRFANAINWQGHDPGMLVENLRGMRIGLWTASGIPGDLDAPLALVTGLPGVLIEQLTHLSTGAFKRHLDEAGIPSSYDDYVYGTHVWPYWARDLKAHIGPLMQTFADPPPAPSPVSYRSIDRSWTQWGWKVAFDRAAAQEFSVLSAADRHGFALEGSGIATVTTPAAYAPGTVARVRIGAADGERSERLRVDPAGRVRITFQLAPAGGSATARVVIVAAPKPAAAASPGSGIAPAAVCRAGRWLTLRVGPRGARLRSVRASVGGHRVRVRRAGGNRVRVAVGGRPIGRRTVRVTARGVDGRPLTAVRRMRTCGAQG</sequence>
<dbReference type="Pfam" id="PF00756">
    <property type="entry name" value="Esterase"/>
    <property type="match status" value="1"/>
</dbReference>
<keyword evidence="1" id="KW-0732">Signal</keyword>
<feature type="chain" id="PRO_5038922420" evidence="1">
    <location>
        <begin position="23"/>
        <end position="557"/>
    </location>
</feature>
<dbReference type="InterPro" id="IPR029058">
    <property type="entry name" value="AB_hydrolase_fold"/>
</dbReference>
<dbReference type="Proteomes" id="UP000005143">
    <property type="component" value="Unassembled WGS sequence"/>
</dbReference>
<comment type="caution">
    <text evidence="2">The sequence shown here is derived from an EMBL/GenBank/DDBJ whole genome shotgun (WGS) entry which is preliminary data.</text>
</comment>
<organism evidence="2 3">
    <name type="scientific">Patulibacter medicamentivorans</name>
    <dbReference type="NCBI Taxonomy" id="1097667"/>
    <lineage>
        <taxon>Bacteria</taxon>
        <taxon>Bacillati</taxon>
        <taxon>Actinomycetota</taxon>
        <taxon>Thermoleophilia</taxon>
        <taxon>Solirubrobacterales</taxon>
        <taxon>Patulibacteraceae</taxon>
        <taxon>Patulibacter</taxon>
    </lineage>
</organism>
<accession>H0E1D0</accession>
<protein>
    <submittedName>
        <fullName evidence="2">Esterase putative</fullName>
    </submittedName>
</protein>
<name>H0E1D0_9ACTN</name>
<proteinExistence type="predicted"/>
<dbReference type="GO" id="GO:0016747">
    <property type="term" value="F:acyltransferase activity, transferring groups other than amino-acyl groups"/>
    <property type="evidence" value="ECO:0007669"/>
    <property type="project" value="TreeGrafter"/>
</dbReference>
<dbReference type="RefSeq" id="WP_007570688.1">
    <property type="nucleotide sequence ID" value="NZ_AGUD01000019.1"/>
</dbReference>
<dbReference type="PANTHER" id="PTHR48098:SF1">
    <property type="entry name" value="DIACYLGLYCEROL ACYLTRANSFERASE_MYCOLYLTRANSFERASE AG85A"/>
    <property type="match status" value="1"/>
</dbReference>
<dbReference type="PANTHER" id="PTHR48098">
    <property type="entry name" value="ENTEROCHELIN ESTERASE-RELATED"/>
    <property type="match status" value="1"/>
</dbReference>
<evidence type="ECO:0000313" key="3">
    <source>
        <dbReference type="Proteomes" id="UP000005143"/>
    </source>
</evidence>